<keyword evidence="4" id="KW-0508">mRNA splicing</keyword>
<evidence type="ECO:0000256" key="5">
    <source>
        <dbReference type="ARBA" id="ARBA00023242"/>
    </source>
</evidence>
<evidence type="ECO:0000256" key="2">
    <source>
        <dbReference type="ARBA" id="ARBA00006076"/>
    </source>
</evidence>
<organism evidence="7 8">
    <name type="scientific">Pelusios castaneus</name>
    <name type="common">West African mud turtle</name>
    <dbReference type="NCBI Taxonomy" id="367368"/>
    <lineage>
        <taxon>Eukaryota</taxon>
        <taxon>Metazoa</taxon>
        <taxon>Chordata</taxon>
        <taxon>Craniata</taxon>
        <taxon>Vertebrata</taxon>
        <taxon>Euteleostomi</taxon>
        <taxon>Archelosauria</taxon>
        <taxon>Testudinata</taxon>
        <taxon>Testudines</taxon>
        <taxon>Pleurodira</taxon>
        <taxon>Pelomedusidae</taxon>
        <taxon>Pelusios</taxon>
    </lineage>
</organism>
<keyword evidence="3" id="KW-0507">mRNA processing</keyword>
<dbReference type="Pfam" id="PF03343">
    <property type="entry name" value="SART-1"/>
    <property type="match status" value="1"/>
</dbReference>
<dbReference type="GO" id="GO:0046540">
    <property type="term" value="C:U4/U6 x U5 tri-snRNP complex"/>
    <property type="evidence" value="ECO:0007669"/>
    <property type="project" value="InterPro"/>
</dbReference>
<reference evidence="7" key="1">
    <citation type="submission" date="2025-08" db="UniProtKB">
        <authorList>
            <consortium name="Ensembl"/>
        </authorList>
    </citation>
    <scope>IDENTIFICATION</scope>
</reference>
<feature type="region of interest" description="Disordered" evidence="6">
    <location>
        <begin position="598"/>
        <end position="620"/>
    </location>
</feature>
<feature type="region of interest" description="Disordered" evidence="6">
    <location>
        <begin position="1"/>
        <end position="127"/>
    </location>
</feature>
<dbReference type="AlphaFoldDB" id="A0A8C8RA53"/>
<feature type="compositionally biased region" description="Basic and acidic residues" evidence="6">
    <location>
        <begin position="87"/>
        <end position="110"/>
    </location>
</feature>
<proteinExistence type="inferred from homology"/>
<comment type="similarity">
    <text evidence="2">Belongs to the SNU66/SART1 family.</text>
</comment>
<evidence type="ECO:0000256" key="1">
    <source>
        <dbReference type="ARBA" id="ARBA00004123"/>
    </source>
</evidence>
<feature type="compositionally biased region" description="Pro residues" evidence="6">
    <location>
        <begin position="19"/>
        <end position="29"/>
    </location>
</feature>
<dbReference type="PANTHER" id="PTHR14152">
    <property type="entry name" value="SQUAMOUS CELL CARCINOMA ANTIGEN RECOGNISED BY CYTOTOXIC T LYMPHOCYTES"/>
    <property type="match status" value="1"/>
</dbReference>
<dbReference type="InterPro" id="IPR045347">
    <property type="entry name" value="HIND"/>
</dbReference>
<feature type="compositionally biased region" description="Acidic residues" evidence="6">
    <location>
        <begin position="458"/>
        <end position="469"/>
    </location>
</feature>
<feature type="region of interest" description="Disordered" evidence="6">
    <location>
        <begin position="411"/>
        <end position="537"/>
    </location>
</feature>
<dbReference type="InterPro" id="IPR005011">
    <property type="entry name" value="SNU66/SART1"/>
</dbReference>
<protein>
    <submittedName>
        <fullName evidence="7">Spliceosome associated factor 1, recruiter of U4/U6.U5 tri-snRNP</fullName>
    </submittedName>
</protein>
<evidence type="ECO:0000256" key="4">
    <source>
        <dbReference type="ARBA" id="ARBA00023187"/>
    </source>
</evidence>
<dbReference type="GO" id="GO:0045292">
    <property type="term" value="P:mRNA cis splicing, via spliceosome"/>
    <property type="evidence" value="ECO:0007669"/>
    <property type="project" value="TreeGrafter"/>
</dbReference>
<accession>A0A8C8RA53</accession>
<reference evidence="7" key="2">
    <citation type="submission" date="2025-09" db="UniProtKB">
        <authorList>
            <consortium name="Ensembl"/>
        </authorList>
    </citation>
    <scope>IDENTIFICATION</scope>
</reference>
<evidence type="ECO:0000313" key="8">
    <source>
        <dbReference type="Proteomes" id="UP000694393"/>
    </source>
</evidence>
<evidence type="ECO:0000256" key="3">
    <source>
        <dbReference type="ARBA" id="ARBA00022664"/>
    </source>
</evidence>
<dbReference type="Proteomes" id="UP000694393">
    <property type="component" value="Unplaced"/>
</dbReference>
<feature type="compositionally biased region" description="Basic residues" evidence="6">
    <location>
        <begin position="38"/>
        <end position="50"/>
    </location>
</feature>
<feature type="compositionally biased region" description="Basic and acidic residues" evidence="6">
    <location>
        <begin position="63"/>
        <end position="74"/>
    </location>
</feature>
<evidence type="ECO:0000313" key="7">
    <source>
        <dbReference type="Ensembl" id="ENSPCEP00000002348.1"/>
    </source>
</evidence>
<sequence>MGSSKKHRERGEAGGSEEQPPPPPPPPPASSSSSASSSRHREHKKHKHRSGGSGERRGKRSRSRGERSSRRSGGEEAAAAARGSHGRAGDRGAQEAEAPRRIKREKRDEGYEAATSSKTSSGDASLSIEETNKLRAKLGLKPLEVNAIKKEVGSKEDPVAAEVINPIVLKQREEIREKLAAAKEKRLLNQKLGKIKSLGEDDPWLDDTAAWIERSRKLQVEKELAEKRAKLLEEMDQEFGISSLVEEEFGQKKKDNYTCRDLQGLTVEHTIDSFQEGETVILTLKDKGVLQEEEDVLVNVNMVDKEKAKKNVELRKKKPEYRPYDEEESVDDMAIYKYKNILSKYDEEIEGEKKKSFKLDSGGIADGSWERELQQVRDSLRSQAQSLETPGLHLASEYFTPEEMNITFKKTKRRVKKLRKKEKPVKADELLPLGNETNENDFGSRLRGRGRRVHRGEEEEEEEEEEGDMEQNVNQHADLLPQSDDNRVENMEISSDEEAEKVLKSPVALEEDEAEQELQKQLEKGRKLRQMQQLKESGEKQVIEIVKKLETRRSREEDEELERKGAIVFNATSEFCRTLGEIPTYGLAGNREDQEELMDFERDDERSANGGSDSDGEENIGWSTVNLDEEKQQQDFSASSTTILDEEPIVNRGLAAALLLCQNKGLLETTVQKVARVKAPNKSLPSAVYCIEDKMAIDDKYSRREEYRGFTQDFKEKDGYKPDVKIEYVDETGRKLTPKEAFRQLSHRFHGKGSGKMKTERRMKKLDEEALLKKMSSSDTPLGTVALLQEKQKAQKTPYIVLSGSGKSMNANTITK</sequence>
<dbReference type="Ensembl" id="ENSPCET00000002428.1">
    <property type="protein sequence ID" value="ENSPCEP00000002348.1"/>
    <property type="gene ID" value="ENSPCEG00000001919.1"/>
</dbReference>
<keyword evidence="8" id="KW-1185">Reference proteome</keyword>
<dbReference type="PANTHER" id="PTHR14152:SF5">
    <property type="entry name" value="U4_U6.U5 TRI-SNRNP-ASSOCIATED PROTEIN 1"/>
    <property type="match status" value="1"/>
</dbReference>
<feature type="compositionally biased region" description="Basic residues" evidence="6">
    <location>
        <begin position="411"/>
        <end position="423"/>
    </location>
</feature>
<dbReference type="GO" id="GO:0000481">
    <property type="term" value="P:maturation of 5S rRNA"/>
    <property type="evidence" value="ECO:0007669"/>
    <property type="project" value="TreeGrafter"/>
</dbReference>
<keyword evidence="5" id="KW-0539">Nucleus</keyword>
<feature type="compositionally biased region" description="Polar residues" evidence="6">
    <location>
        <begin position="114"/>
        <end position="124"/>
    </location>
</feature>
<comment type="subcellular location">
    <subcellularLocation>
        <location evidence="1">Nucleus</location>
    </subcellularLocation>
</comment>
<evidence type="ECO:0000256" key="6">
    <source>
        <dbReference type="SAM" id="MobiDB-lite"/>
    </source>
</evidence>
<dbReference type="Pfam" id="PF19252">
    <property type="entry name" value="HIND"/>
    <property type="match status" value="1"/>
</dbReference>
<name>A0A8C8RA53_9SAUR</name>